<feature type="domain" description="Josephin" evidence="6">
    <location>
        <begin position="5"/>
        <end position="338"/>
    </location>
</feature>
<evidence type="ECO:0000313" key="7">
    <source>
        <dbReference type="EMBL" id="KAL3759156.1"/>
    </source>
</evidence>
<keyword evidence="5" id="KW-0378">Hydrolase</keyword>
<comment type="catalytic activity">
    <reaction evidence="1">
        <text>Thiol-dependent hydrolysis of ester, thioester, amide, peptide and isopeptide bonds formed by the C-terminal Gly of ubiquitin (a 76-residue protein attached to proteins as an intracellular targeting signal).</text>
        <dbReference type="EC" id="3.4.19.12"/>
    </reaction>
</comment>
<dbReference type="GO" id="GO:0004843">
    <property type="term" value="F:cysteine-type deubiquitinase activity"/>
    <property type="evidence" value="ECO:0007669"/>
    <property type="project" value="UniProtKB-EC"/>
</dbReference>
<dbReference type="PANTHER" id="PTHR13291:SF0">
    <property type="entry name" value="JOSEPHIN-LIKE PROTEIN"/>
    <property type="match status" value="1"/>
</dbReference>
<dbReference type="SMART" id="SM01246">
    <property type="entry name" value="Josephin"/>
    <property type="match status" value="1"/>
</dbReference>
<dbReference type="EMBL" id="JALLBG020000212">
    <property type="protein sequence ID" value="KAL3759156.1"/>
    <property type="molecule type" value="Genomic_DNA"/>
</dbReference>
<dbReference type="Proteomes" id="UP001530293">
    <property type="component" value="Unassembled WGS sequence"/>
</dbReference>
<evidence type="ECO:0000256" key="5">
    <source>
        <dbReference type="ARBA" id="ARBA00022801"/>
    </source>
</evidence>
<dbReference type="InterPro" id="IPR006155">
    <property type="entry name" value="Josephin"/>
</dbReference>
<evidence type="ECO:0000256" key="1">
    <source>
        <dbReference type="ARBA" id="ARBA00000707"/>
    </source>
</evidence>
<dbReference type="EC" id="3.4.19.12" evidence="2"/>
<sequence length="347" mass="39632">MIHEQQVRQLCAIHAVNNLLQLPPDLDYDSLRRDEVEECAVDEVCGSVQKLTNASIISHEWTCRERILCRYYEQFSCNNDRMLSFHGSIKQQYDDEIMTKKNRPKRYWRAATQQEFDDIAHKLTLREQMLTSGGESAILSNDAPSINEMNSRESHKNISLMQRICSHHGTPYFGNYSIEVLQEALIRRGIELEYYRVPKDGACPATVNENADDVRGAASTSTSKCLIGYILNTNTRPTPSPSLLRIGKYIPIVKHFCDAGRHWYAITGVQYKQNPIPGNVQSENSPTKQQHRMGASTTSSWSLIDSKVNDVSIFYTNNELMDFISYAQQHKGCLVFGAYFTRQESSR</sequence>
<accession>A0ABD3MB34</accession>
<dbReference type="GO" id="GO:0006508">
    <property type="term" value="P:proteolysis"/>
    <property type="evidence" value="ECO:0007669"/>
    <property type="project" value="UniProtKB-KW"/>
</dbReference>
<name>A0ABD3MB34_9STRA</name>
<proteinExistence type="predicted"/>
<evidence type="ECO:0000256" key="3">
    <source>
        <dbReference type="ARBA" id="ARBA00022670"/>
    </source>
</evidence>
<keyword evidence="4" id="KW-0833">Ubl conjugation pathway</keyword>
<evidence type="ECO:0000313" key="8">
    <source>
        <dbReference type="Proteomes" id="UP001530293"/>
    </source>
</evidence>
<evidence type="ECO:0000259" key="6">
    <source>
        <dbReference type="SMART" id="SM01246"/>
    </source>
</evidence>
<dbReference type="PANTHER" id="PTHR13291">
    <property type="entry name" value="JOSEPHIN 1, 2"/>
    <property type="match status" value="1"/>
</dbReference>
<evidence type="ECO:0000256" key="2">
    <source>
        <dbReference type="ARBA" id="ARBA00012759"/>
    </source>
</evidence>
<dbReference type="Gene3D" id="3.90.70.40">
    <property type="match status" value="1"/>
</dbReference>
<keyword evidence="3" id="KW-0645">Protease</keyword>
<dbReference type="InterPro" id="IPR040053">
    <property type="entry name" value="JOSD1/2"/>
</dbReference>
<comment type="caution">
    <text evidence="7">The sequence shown here is derived from an EMBL/GenBank/DDBJ whole genome shotgun (WGS) entry which is preliminary data.</text>
</comment>
<protein>
    <recommendedName>
        <fullName evidence="2">ubiquitinyl hydrolase 1</fullName>
        <ecNumber evidence="2">3.4.19.12</ecNumber>
    </recommendedName>
</protein>
<organism evidence="7 8">
    <name type="scientific">Discostella pseudostelligera</name>
    <dbReference type="NCBI Taxonomy" id="259834"/>
    <lineage>
        <taxon>Eukaryota</taxon>
        <taxon>Sar</taxon>
        <taxon>Stramenopiles</taxon>
        <taxon>Ochrophyta</taxon>
        <taxon>Bacillariophyta</taxon>
        <taxon>Coscinodiscophyceae</taxon>
        <taxon>Thalassiosirophycidae</taxon>
        <taxon>Stephanodiscales</taxon>
        <taxon>Stephanodiscaceae</taxon>
        <taxon>Discostella</taxon>
    </lineage>
</organism>
<reference evidence="7 8" key="1">
    <citation type="submission" date="2024-10" db="EMBL/GenBank/DDBJ databases">
        <title>Updated reference genomes for cyclostephanoid diatoms.</title>
        <authorList>
            <person name="Roberts W.R."/>
            <person name="Alverson A.J."/>
        </authorList>
    </citation>
    <scope>NUCLEOTIDE SEQUENCE [LARGE SCALE GENOMIC DNA]</scope>
    <source>
        <strain evidence="7 8">AJA232-27</strain>
    </source>
</reference>
<dbReference type="Pfam" id="PF02099">
    <property type="entry name" value="Josephin"/>
    <property type="match status" value="1"/>
</dbReference>
<gene>
    <name evidence="7" type="ORF">ACHAWU_002037</name>
</gene>
<dbReference type="AlphaFoldDB" id="A0ABD3MB34"/>
<keyword evidence="8" id="KW-1185">Reference proteome</keyword>
<evidence type="ECO:0000256" key="4">
    <source>
        <dbReference type="ARBA" id="ARBA00022786"/>
    </source>
</evidence>